<protein>
    <submittedName>
        <fullName evidence="2">Uncharacterized protein</fullName>
    </submittedName>
</protein>
<accession>A0AA44DJN6</accession>
<comment type="caution">
    <text evidence="2">The sequence shown here is derived from an EMBL/GenBank/DDBJ whole genome shotgun (WGS) entry which is preliminary data.</text>
</comment>
<dbReference type="AlphaFoldDB" id="A0AA44DJN6"/>
<evidence type="ECO:0000313" key="2">
    <source>
        <dbReference type="EMBL" id="NME08975.1"/>
    </source>
</evidence>
<feature type="compositionally biased region" description="Basic and acidic residues" evidence="1">
    <location>
        <begin position="63"/>
        <end position="83"/>
    </location>
</feature>
<name>A0AA44DJN6_PARBF</name>
<sequence>MKKIIIWALSGIVVFGSGMFLGKVDTVDKDTYENLKSKHEEVVKESDNAKKDLTKVSKELEELKKTDNEEDYKKDSNQIEYKEKKKTNISTEAISNTRKNSNQKKETKSSSSSSKQETKNVKTTSTSEPVRKPVEREEPDSSMDLSNKDTSINNSTNDPNLNSNNNSPEN</sequence>
<organism evidence="2 3">
    <name type="scientific">Paraclostridium bifermentans</name>
    <name type="common">Clostridium bifermentans</name>
    <dbReference type="NCBI Taxonomy" id="1490"/>
    <lineage>
        <taxon>Bacteria</taxon>
        <taxon>Bacillati</taxon>
        <taxon>Bacillota</taxon>
        <taxon>Clostridia</taxon>
        <taxon>Peptostreptococcales</taxon>
        <taxon>Peptostreptococcaceae</taxon>
        <taxon>Paraclostridium</taxon>
    </lineage>
</organism>
<proteinExistence type="predicted"/>
<feature type="compositionally biased region" description="Polar residues" evidence="1">
    <location>
        <begin position="88"/>
        <end position="98"/>
    </location>
</feature>
<reference evidence="2 3" key="1">
    <citation type="submission" date="2020-04" db="EMBL/GenBank/DDBJ databases">
        <authorList>
            <person name="Hitch T.C.A."/>
            <person name="Wylensek D."/>
            <person name="Clavel T."/>
        </authorList>
    </citation>
    <scope>NUCLEOTIDE SEQUENCE [LARGE SCALE GENOMIC DNA]</scope>
    <source>
        <strain evidence="2 3">Med78_4-601-WT-2</strain>
    </source>
</reference>
<dbReference type="RefSeq" id="WP_168931532.1">
    <property type="nucleotide sequence ID" value="NZ_JABAFD010000002.1"/>
</dbReference>
<dbReference type="Proteomes" id="UP000573963">
    <property type="component" value="Unassembled WGS sequence"/>
</dbReference>
<dbReference type="EMBL" id="JABAFD010000002">
    <property type="protein sequence ID" value="NME08975.1"/>
    <property type="molecule type" value="Genomic_DNA"/>
</dbReference>
<evidence type="ECO:0000256" key="1">
    <source>
        <dbReference type="SAM" id="MobiDB-lite"/>
    </source>
</evidence>
<feature type="region of interest" description="Disordered" evidence="1">
    <location>
        <begin position="63"/>
        <end position="170"/>
    </location>
</feature>
<evidence type="ECO:0000313" key="3">
    <source>
        <dbReference type="Proteomes" id="UP000573963"/>
    </source>
</evidence>
<feature type="compositionally biased region" description="Low complexity" evidence="1">
    <location>
        <begin position="151"/>
        <end position="170"/>
    </location>
</feature>
<gene>
    <name evidence="2" type="ORF">HF875_05555</name>
</gene>